<proteinExistence type="predicted"/>
<name>A0ABV5G0Q8_9MICC</name>
<evidence type="ECO:0000313" key="3">
    <source>
        <dbReference type="Proteomes" id="UP001589575"/>
    </source>
</evidence>
<organism evidence="2 3">
    <name type="scientific">Citricoccus parietis</name>
    <dbReference type="NCBI Taxonomy" id="592307"/>
    <lineage>
        <taxon>Bacteria</taxon>
        <taxon>Bacillati</taxon>
        <taxon>Actinomycetota</taxon>
        <taxon>Actinomycetes</taxon>
        <taxon>Micrococcales</taxon>
        <taxon>Micrococcaceae</taxon>
        <taxon>Citricoccus</taxon>
    </lineage>
</organism>
<accession>A0ABV5G0Q8</accession>
<evidence type="ECO:0000313" key="2">
    <source>
        <dbReference type="EMBL" id="MFB9072518.1"/>
    </source>
</evidence>
<sequence>MPGAGRAGWSRCRGPPPAGGHIPGWAAEDGRSAAGPAGHRGRRVAWRPFWHPPPGRRTTVTTGRGPPGRRRRRRRV</sequence>
<feature type="region of interest" description="Disordered" evidence="1">
    <location>
        <begin position="1"/>
        <end position="76"/>
    </location>
</feature>
<keyword evidence="3" id="KW-1185">Reference proteome</keyword>
<protein>
    <submittedName>
        <fullName evidence="2">Uncharacterized protein</fullName>
    </submittedName>
</protein>
<comment type="caution">
    <text evidence="2">The sequence shown here is derived from an EMBL/GenBank/DDBJ whole genome shotgun (WGS) entry which is preliminary data.</text>
</comment>
<dbReference type="EMBL" id="JBHMFI010000001">
    <property type="protein sequence ID" value="MFB9072518.1"/>
    <property type="molecule type" value="Genomic_DNA"/>
</dbReference>
<dbReference type="Proteomes" id="UP001589575">
    <property type="component" value="Unassembled WGS sequence"/>
</dbReference>
<gene>
    <name evidence="2" type="ORF">ACFFX0_15470</name>
</gene>
<feature type="compositionally biased region" description="Basic residues" evidence="1">
    <location>
        <begin position="67"/>
        <end position="76"/>
    </location>
</feature>
<evidence type="ECO:0000256" key="1">
    <source>
        <dbReference type="SAM" id="MobiDB-lite"/>
    </source>
</evidence>
<reference evidence="2 3" key="1">
    <citation type="submission" date="2024-09" db="EMBL/GenBank/DDBJ databases">
        <authorList>
            <person name="Sun Q."/>
            <person name="Mori K."/>
        </authorList>
    </citation>
    <scope>NUCLEOTIDE SEQUENCE [LARGE SCALE GENOMIC DNA]</scope>
    <source>
        <strain evidence="2 3">CCM 7609</strain>
    </source>
</reference>